<dbReference type="RefSeq" id="WP_193910880.1">
    <property type="nucleotide sequence ID" value="NZ_JADEXG010000064.1"/>
</dbReference>
<keyword evidence="1" id="KW-0732">Signal</keyword>
<reference evidence="2" key="1">
    <citation type="submission" date="2020-10" db="EMBL/GenBank/DDBJ databases">
        <authorList>
            <person name="Castelo-Branco R."/>
            <person name="Eusebio N."/>
            <person name="Adriana R."/>
            <person name="Vieira A."/>
            <person name="Brugerolle De Fraissinette N."/>
            <person name="Rezende De Castro R."/>
            <person name="Schneider M.P."/>
            <person name="Vasconcelos V."/>
            <person name="Leao P.N."/>
        </authorList>
    </citation>
    <scope>NUCLEOTIDE SEQUENCE</scope>
    <source>
        <strain evidence="2">LEGE 07310</strain>
    </source>
</reference>
<comment type="caution">
    <text evidence="2">The sequence shown here is derived from an EMBL/GenBank/DDBJ whole genome shotgun (WGS) entry which is preliminary data.</text>
</comment>
<accession>A0A8J7ASR0</accession>
<evidence type="ECO:0000313" key="3">
    <source>
        <dbReference type="Proteomes" id="UP000636505"/>
    </source>
</evidence>
<evidence type="ECO:0000313" key="2">
    <source>
        <dbReference type="EMBL" id="MBE9079680.1"/>
    </source>
</evidence>
<name>A0A8J7ASR0_9CYAN</name>
<sequence>MKTRLLALLGLALGLSAVFISQVSSQGLLAGKSNCKSYSKDLHGGRDFSFALNKGQTLTVQGSGTDYTIDRYLVGPNSTIEGHASSSYGQKYSIPATGKYYIHIKSDAPSNSFDFCIDS</sequence>
<dbReference type="EMBL" id="JADEXG010000064">
    <property type="protein sequence ID" value="MBE9079680.1"/>
    <property type="molecule type" value="Genomic_DNA"/>
</dbReference>
<organism evidence="2 3">
    <name type="scientific">Vasconcelosia minhoensis LEGE 07310</name>
    <dbReference type="NCBI Taxonomy" id="915328"/>
    <lineage>
        <taxon>Bacteria</taxon>
        <taxon>Bacillati</taxon>
        <taxon>Cyanobacteriota</taxon>
        <taxon>Cyanophyceae</taxon>
        <taxon>Nodosilineales</taxon>
        <taxon>Cymatolegaceae</taxon>
        <taxon>Vasconcelosia</taxon>
        <taxon>Vasconcelosia minhoensis</taxon>
    </lineage>
</organism>
<proteinExistence type="predicted"/>
<gene>
    <name evidence="2" type="ORF">IQ241_20690</name>
</gene>
<dbReference type="Proteomes" id="UP000636505">
    <property type="component" value="Unassembled WGS sequence"/>
</dbReference>
<protein>
    <submittedName>
        <fullName evidence="2">PPC domain-containing protein</fullName>
    </submittedName>
</protein>
<dbReference type="Gene3D" id="2.60.120.380">
    <property type="match status" value="1"/>
</dbReference>
<dbReference type="AlphaFoldDB" id="A0A8J7ASR0"/>
<feature type="chain" id="PRO_5035296525" evidence="1">
    <location>
        <begin position="21"/>
        <end position="119"/>
    </location>
</feature>
<keyword evidence="3" id="KW-1185">Reference proteome</keyword>
<feature type="signal peptide" evidence="1">
    <location>
        <begin position="1"/>
        <end position="20"/>
    </location>
</feature>
<evidence type="ECO:0000256" key="1">
    <source>
        <dbReference type="SAM" id="SignalP"/>
    </source>
</evidence>